<keyword evidence="4" id="KW-0547">Nucleotide-binding</keyword>
<dbReference type="SUPFAM" id="SSF52540">
    <property type="entry name" value="P-loop containing nucleoside triphosphate hydrolases"/>
    <property type="match status" value="1"/>
</dbReference>
<keyword evidence="3" id="KW-0813">Transport</keyword>
<dbReference type="GO" id="GO:0005524">
    <property type="term" value="F:ATP binding"/>
    <property type="evidence" value="ECO:0007669"/>
    <property type="project" value="UniProtKB-KW"/>
</dbReference>
<dbReference type="GO" id="GO:0016887">
    <property type="term" value="F:ATP hydrolysis activity"/>
    <property type="evidence" value="ECO:0007669"/>
    <property type="project" value="InterPro"/>
</dbReference>
<evidence type="ECO:0000256" key="2">
    <source>
        <dbReference type="ARBA" id="ARBA00005417"/>
    </source>
</evidence>
<keyword evidence="6" id="KW-0046">Antibiotic resistance</keyword>
<dbReference type="Proteomes" id="UP000324726">
    <property type="component" value="Unassembled WGS sequence"/>
</dbReference>
<evidence type="ECO:0000256" key="5">
    <source>
        <dbReference type="ARBA" id="ARBA00022840"/>
    </source>
</evidence>
<comment type="similarity">
    <text evidence="2">Belongs to the ABC transporter superfamily.</text>
</comment>
<dbReference type="Pfam" id="PF00005">
    <property type="entry name" value="ABC_tran"/>
    <property type="match status" value="1"/>
</dbReference>
<evidence type="ECO:0000259" key="7">
    <source>
        <dbReference type="Pfam" id="PF00005"/>
    </source>
</evidence>
<evidence type="ECO:0000256" key="4">
    <source>
        <dbReference type="ARBA" id="ARBA00022741"/>
    </source>
</evidence>
<accession>A0A5D4FYN0</accession>
<evidence type="ECO:0000313" key="9">
    <source>
        <dbReference type="Proteomes" id="UP000324726"/>
    </source>
</evidence>
<dbReference type="InterPro" id="IPR027417">
    <property type="entry name" value="P-loop_NTPase"/>
</dbReference>
<protein>
    <recommendedName>
        <fullName evidence="7">ABC transporter domain-containing protein</fullName>
    </recommendedName>
</protein>
<dbReference type="InterPro" id="IPR050763">
    <property type="entry name" value="ABC_transporter_ATP-binding"/>
</dbReference>
<evidence type="ECO:0000256" key="1">
    <source>
        <dbReference type="ARBA" id="ARBA00004202"/>
    </source>
</evidence>
<name>A0A5D4FYN0_9CORY</name>
<dbReference type="InterPro" id="IPR003439">
    <property type="entry name" value="ABC_transporter-like_ATP-bd"/>
</dbReference>
<comment type="subcellular location">
    <subcellularLocation>
        <location evidence="1">Cell membrane</location>
        <topology evidence="1">Peripheral membrane protein</topology>
    </subcellularLocation>
</comment>
<dbReference type="Gene3D" id="3.40.50.300">
    <property type="entry name" value="P-loop containing nucleotide triphosphate hydrolases"/>
    <property type="match status" value="1"/>
</dbReference>
<sequence>MSIYGVIGPNGAGKTYYLRTLSQNPGTALAQAAPDAALYGATPREYFAIAKTGWSDLDIDRAESLLDFPATTPMKSLSLGQRQMVITAAALASGQPALLFDEPFNGLDVEFRHRLRSMFIDAVTDDDAATGTANTDDADVDVVLPNNAAPERTIVLTSQHSQDLAGLVETLIVIHDHEPHGPFDVEQLRTRHPVLRGLTEQVGRIAADLPVFSRKTLGDRSELVLAAPLSASAAQHARTLGVEVSYLNPAELIDLASTSAYIERSAQ</sequence>
<keyword evidence="5" id="KW-0067">ATP-binding</keyword>
<organism evidence="8 9">
    <name type="scientific">Corynebacterium urealyticum</name>
    <dbReference type="NCBI Taxonomy" id="43771"/>
    <lineage>
        <taxon>Bacteria</taxon>
        <taxon>Bacillati</taxon>
        <taxon>Actinomycetota</taxon>
        <taxon>Actinomycetes</taxon>
        <taxon>Mycobacteriales</taxon>
        <taxon>Corynebacteriaceae</taxon>
        <taxon>Corynebacterium</taxon>
    </lineage>
</organism>
<dbReference type="GO" id="GO:0046677">
    <property type="term" value="P:response to antibiotic"/>
    <property type="evidence" value="ECO:0007669"/>
    <property type="project" value="UniProtKB-KW"/>
</dbReference>
<dbReference type="GO" id="GO:0005886">
    <property type="term" value="C:plasma membrane"/>
    <property type="evidence" value="ECO:0007669"/>
    <property type="project" value="UniProtKB-SubCell"/>
</dbReference>
<evidence type="ECO:0000256" key="3">
    <source>
        <dbReference type="ARBA" id="ARBA00022448"/>
    </source>
</evidence>
<dbReference type="RefSeq" id="WP_148812159.1">
    <property type="nucleotide sequence ID" value="NZ_VSZI01000001.1"/>
</dbReference>
<comment type="caution">
    <text evidence="8">The sequence shown here is derived from an EMBL/GenBank/DDBJ whole genome shotgun (WGS) entry which is preliminary data.</text>
</comment>
<feature type="domain" description="ABC transporter" evidence="7">
    <location>
        <begin position="3"/>
        <end position="105"/>
    </location>
</feature>
<dbReference type="AlphaFoldDB" id="A0A5D4FYN0"/>
<proteinExistence type="inferred from homology"/>
<evidence type="ECO:0000256" key="6">
    <source>
        <dbReference type="ARBA" id="ARBA00023251"/>
    </source>
</evidence>
<dbReference type="PANTHER" id="PTHR42711">
    <property type="entry name" value="ABC TRANSPORTER ATP-BINDING PROTEIN"/>
    <property type="match status" value="1"/>
</dbReference>
<reference evidence="8 9" key="1">
    <citation type="submission" date="2019-08" db="EMBL/GenBank/DDBJ databases">
        <title>Draft genome of C. urealyticum strain VH4248.</title>
        <authorList>
            <person name="Navas J."/>
        </authorList>
    </citation>
    <scope>NUCLEOTIDE SEQUENCE [LARGE SCALE GENOMIC DNA]</scope>
    <source>
        <strain evidence="8 9">VH4248</strain>
    </source>
</reference>
<dbReference type="EMBL" id="VSZI01000001">
    <property type="protein sequence ID" value="TYR20365.1"/>
    <property type="molecule type" value="Genomic_DNA"/>
</dbReference>
<evidence type="ECO:0000313" key="8">
    <source>
        <dbReference type="EMBL" id="TYR20365.1"/>
    </source>
</evidence>
<dbReference type="PANTHER" id="PTHR42711:SF5">
    <property type="entry name" value="ABC TRANSPORTER ATP-BINDING PROTEIN NATA"/>
    <property type="match status" value="1"/>
</dbReference>
<gene>
    <name evidence="8" type="ORF">FYJ87_05210</name>
</gene>